<dbReference type="InterPro" id="IPR036188">
    <property type="entry name" value="FAD/NAD-bd_sf"/>
</dbReference>
<evidence type="ECO:0000256" key="10">
    <source>
        <dbReference type="ARBA" id="ARBA00049010"/>
    </source>
</evidence>
<reference evidence="12 13" key="1">
    <citation type="journal article" date="2019" name="Nat. Plants">
        <title>Stout camphor tree genome fills gaps in understanding of flowering plant genome evolution.</title>
        <authorList>
            <person name="Chaw S.M."/>
            <person name="Liu Y.C."/>
            <person name="Wu Y.W."/>
            <person name="Wang H.Y."/>
            <person name="Lin C.I."/>
            <person name="Wu C.S."/>
            <person name="Ke H.M."/>
            <person name="Chang L.Y."/>
            <person name="Hsu C.Y."/>
            <person name="Yang H.T."/>
            <person name="Sudianto E."/>
            <person name="Hsu M.H."/>
            <person name="Wu K.P."/>
            <person name="Wang L.N."/>
            <person name="Leebens-Mack J.H."/>
            <person name="Tsai I.J."/>
        </authorList>
    </citation>
    <scope>NUCLEOTIDE SEQUENCE [LARGE SCALE GENOMIC DNA]</scope>
    <source>
        <strain evidence="13">cv. Chaw 1501</strain>
        <tissue evidence="12">Young leaves</tissue>
    </source>
</reference>
<comment type="catalytic activity">
    <reaction evidence="10">
        <text>a ubiquinone + NADH + H(+) = a ubiquinol + NAD(+)</text>
        <dbReference type="Rhea" id="RHEA:23152"/>
        <dbReference type="Rhea" id="RHEA-COMP:9565"/>
        <dbReference type="Rhea" id="RHEA-COMP:9566"/>
        <dbReference type="ChEBI" id="CHEBI:15378"/>
        <dbReference type="ChEBI" id="CHEBI:16389"/>
        <dbReference type="ChEBI" id="CHEBI:17976"/>
        <dbReference type="ChEBI" id="CHEBI:57540"/>
        <dbReference type="ChEBI" id="CHEBI:57945"/>
    </reaction>
</comment>
<dbReference type="OrthoDB" id="1717057at2759"/>
<dbReference type="Gene3D" id="3.50.50.100">
    <property type="match status" value="2"/>
</dbReference>
<keyword evidence="13" id="KW-1185">Reference proteome</keyword>
<dbReference type="GO" id="GO:0005743">
    <property type="term" value="C:mitochondrial inner membrane"/>
    <property type="evidence" value="ECO:0007669"/>
    <property type="project" value="UniProtKB-SubCell"/>
</dbReference>
<evidence type="ECO:0000256" key="1">
    <source>
        <dbReference type="ARBA" id="ARBA00004637"/>
    </source>
</evidence>
<comment type="similarity">
    <text evidence="2">Belongs to the NADH dehydrogenase family.</text>
</comment>
<name>A0A443PJ94_9MAGN</name>
<comment type="subcellular location">
    <subcellularLocation>
        <location evidence="1">Mitochondrion inner membrane</location>
        <topology evidence="1">Peripheral membrane protein</topology>
    </subcellularLocation>
</comment>
<evidence type="ECO:0000256" key="7">
    <source>
        <dbReference type="ARBA" id="ARBA00023002"/>
    </source>
</evidence>
<evidence type="ECO:0000256" key="6">
    <source>
        <dbReference type="ARBA" id="ARBA00022827"/>
    </source>
</evidence>
<evidence type="ECO:0000256" key="2">
    <source>
        <dbReference type="ARBA" id="ARBA00005272"/>
    </source>
</evidence>
<dbReference type="SUPFAM" id="SSF51905">
    <property type="entry name" value="FAD/NAD(P)-binding domain"/>
    <property type="match status" value="1"/>
</dbReference>
<feature type="domain" description="FAD/NAD(P)-binding" evidence="11">
    <location>
        <begin position="3"/>
        <end position="46"/>
    </location>
</feature>
<keyword evidence="5" id="KW-0999">Mitochondrion inner membrane</keyword>
<evidence type="ECO:0000313" key="13">
    <source>
        <dbReference type="Proteomes" id="UP000283530"/>
    </source>
</evidence>
<comment type="catalytic activity">
    <reaction evidence="9">
        <text>a quinone + NADH + H(+) = a quinol + NAD(+)</text>
        <dbReference type="Rhea" id="RHEA:46160"/>
        <dbReference type="ChEBI" id="CHEBI:15378"/>
        <dbReference type="ChEBI" id="CHEBI:24646"/>
        <dbReference type="ChEBI" id="CHEBI:57540"/>
        <dbReference type="ChEBI" id="CHEBI:57945"/>
        <dbReference type="ChEBI" id="CHEBI:132124"/>
        <dbReference type="EC" id="1.6.5.9"/>
    </reaction>
</comment>
<dbReference type="PANTHER" id="PTHR43706">
    <property type="entry name" value="NADH DEHYDROGENASE"/>
    <property type="match status" value="1"/>
</dbReference>
<proteinExistence type="inferred from homology"/>
<evidence type="ECO:0000256" key="4">
    <source>
        <dbReference type="ARBA" id="ARBA00022630"/>
    </source>
</evidence>
<dbReference type="STRING" id="337451.A0A443PJ94"/>
<feature type="domain" description="FAD/NAD(P)-binding" evidence="11">
    <location>
        <begin position="63"/>
        <end position="111"/>
    </location>
</feature>
<keyword evidence="6" id="KW-0274">FAD</keyword>
<organism evidence="12 13">
    <name type="scientific">Cinnamomum micranthum f. kanehirae</name>
    <dbReference type="NCBI Taxonomy" id="337451"/>
    <lineage>
        <taxon>Eukaryota</taxon>
        <taxon>Viridiplantae</taxon>
        <taxon>Streptophyta</taxon>
        <taxon>Embryophyta</taxon>
        <taxon>Tracheophyta</taxon>
        <taxon>Spermatophyta</taxon>
        <taxon>Magnoliopsida</taxon>
        <taxon>Magnoliidae</taxon>
        <taxon>Laurales</taxon>
        <taxon>Lauraceae</taxon>
        <taxon>Cinnamomum</taxon>
    </lineage>
</organism>
<keyword evidence="4" id="KW-0285">Flavoprotein</keyword>
<sequence>MIKKSEENEEFLVDYDYLVIALGAQANTFNTPGVTENCHFSEELHDFVHEDLAELYPAIKDLVKITVVEAGEHILSMFDKRIGSFAEKKFQRDGIEVKTGYMVVSVSDKAITMKGRPNGEISLFHMEWLSGPLVLGPGLS</sequence>
<dbReference type="PANTHER" id="PTHR43706:SF47">
    <property type="entry name" value="EXTERNAL NADH-UBIQUINONE OXIDOREDUCTASE 1, MITOCHONDRIAL-RELATED"/>
    <property type="match status" value="1"/>
</dbReference>
<comment type="caution">
    <text evidence="12">The sequence shown here is derived from an EMBL/GenBank/DDBJ whole genome shotgun (WGS) entry which is preliminary data.</text>
</comment>
<keyword evidence="12" id="KW-0830">Ubiquinone</keyword>
<evidence type="ECO:0000256" key="3">
    <source>
        <dbReference type="ARBA" id="ARBA00012637"/>
    </source>
</evidence>
<keyword evidence="7" id="KW-0560">Oxidoreductase</keyword>
<dbReference type="InterPro" id="IPR023753">
    <property type="entry name" value="FAD/NAD-binding_dom"/>
</dbReference>
<evidence type="ECO:0000256" key="9">
    <source>
        <dbReference type="ARBA" id="ARBA00047599"/>
    </source>
</evidence>
<dbReference type="InterPro" id="IPR045024">
    <property type="entry name" value="NDH-2"/>
</dbReference>
<accession>A0A443PJ94</accession>
<evidence type="ECO:0000256" key="5">
    <source>
        <dbReference type="ARBA" id="ARBA00022792"/>
    </source>
</evidence>
<gene>
    <name evidence="12" type="ORF">CKAN_01997000</name>
</gene>
<dbReference type="AlphaFoldDB" id="A0A443PJ94"/>
<keyword evidence="8" id="KW-0520">NAD</keyword>
<evidence type="ECO:0000256" key="8">
    <source>
        <dbReference type="ARBA" id="ARBA00023027"/>
    </source>
</evidence>
<dbReference type="Proteomes" id="UP000283530">
    <property type="component" value="Unassembled WGS sequence"/>
</dbReference>
<evidence type="ECO:0000313" key="12">
    <source>
        <dbReference type="EMBL" id="RWR90848.1"/>
    </source>
</evidence>
<keyword evidence="5" id="KW-0472">Membrane</keyword>
<dbReference type="EC" id="1.6.5.9" evidence="3"/>
<evidence type="ECO:0000259" key="11">
    <source>
        <dbReference type="Pfam" id="PF07992"/>
    </source>
</evidence>
<protein>
    <recommendedName>
        <fullName evidence="3">NADH:ubiquinone reductase (non-electrogenic)</fullName>
        <ecNumber evidence="3">1.6.5.9</ecNumber>
    </recommendedName>
</protein>
<dbReference type="EMBL" id="QPKB01000008">
    <property type="protein sequence ID" value="RWR90848.1"/>
    <property type="molecule type" value="Genomic_DNA"/>
</dbReference>
<keyword evidence="5" id="KW-0496">Mitochondrion</keyword>
<dbReference type="GO" id="GO:0050136">
    <property type="term" value="F:NADH dehydrogenase (quinone) (non-electrogenic) activity"/>
    <property type="evidence" value="ECO:0007669"/>
    <property type="project" value="UniProtKB-EC"/>
</dbReference>
<dbReference type="Pfam" id="PF07992">
    <property type="entry name" value="Pyr_redox_2"/>
    <property type="match status" value="2"/>
</dbReference>